<accession>A0A1I7LHH4</accession>
<dbReference type="EMBL" id="FPBO01000029">
    <property type="protein sequence ID" value="SFV09122.1"/>
    <property type="molecule type" value="Genomic_DNA"/>
</dbReference>
<dbReference type="SMART" id="SM00065">
    <property type="entry name" value="GAF"/>
    <property type="match status" value="1"/>
</dbReference>
<dbReference type="SMART" id="SM00052">
    <property type="entry name" value="EAL"/>
    <property type="match status" value="1"/>
</dbReference>
<dbReference type="Gene3D" id="3.30.70.270">
    <property type="match status" value="1"/>
</dbReference>
<feature type="domain" description="GGDEF" evidence="2">
    <location>
        <begin position="246"/>
        <end position="377"/>
    </location>
</feature>
<dbReference type="InterPro" id="IPR035919">
    <property type="entry name" value="EAL_sf"/>
</dbReference>
<dbReference type="PANTHER" id="PTHR33121">
    <property type="entry name" value="CYCLIC DI-GMP PHOSPHODIESTERASE PDEF"/>
    <property type="match status" value="1"/>
</dbReference>
<dbReference type="OrthoDB" id="9813903at2"/>
<dbReference type="CDD" id="cd01948">
    <property type="entry name" value="EAL"/>
    <property type="match status" value="1"/>
</dbReference>
<reference evidence="4" key="1">
    <citation type="submission" date="2016-10" db="EMBL/GenBank/DDBJ databases">
        <authorList>
            <person name="Varghese N."/>
            <person name="Submissions S."/>
        </authorList>
    </citation>
    <scope>NUCLEOTIDE SEQUENCE [LARGE SCALE GENOMIC DNA]</scope>
    <source>
        <strain evidence="4">CGMCC 1.11014</strain>
    </source>
</reference>
<dbReference type="SUPFAM" id="SSF55781">
    <property type="entry name" value="GAF domain-like"/>
    <property type="match status" value="1"/>
</dbReference>
<dbReference type="Gene3D" id="3.20.20.450">
    <property type="entry name" value="EAL domain"/>
    <property type="match status" value="1"/>
</dbReference>
<dbReference type="InterPro" id="IPR050706">
    <property type="entry name" value="Cyclic-di-GMP_PDE-like"/>
</dbReference>
<gene>
    <name evidence="3" type="ORF">SAMN05216552_102934</name>
</gene>
<dbReference type="InterPro" id="IPR003018">
    <property type="entry name" value="GAF"/>
</dbReference>
<feature type="domain" description="EAL" evidence="1">
    <location>
        <begin position="386"/>
        <end position="639"/>
    </location>
</feature>
<dbReference type="Gene3D" id="3.30.450.40">
    <property type="match status" value="1"/>
</dbReference>
<dbReference type="InterPro" id="IPR029787">
    <property type="entry name" value="Nucleotide_cyclase"/>
</dbReference>
<dbReference type="PANTHER" id="PTHR33121:SF71">
    <property type="entry name" value="OXYGEN SENSOR PROTEIN DOSP"/>
    <property type="match status" value="1"/>
</dbReference>
<dbReference type="InterPro" id="IPR001633">
    <property type="entry name" value="EAL_dom"/>
</dbReference>
<name>A0A1I7LHH4_9BURK</name>
<dbReference type="Pfam" id="PF00563">
    <property type="entry name" value="EAL"/>
    <property type="match status" value="1"/>
</dbReference>
<dbReference type="SUPFAM" id="SSF55073">
    <property type="entry name" value="Nucleotide cyclase"/>
    <property type="match status" value="1"/>
</dbReference>
<dbReference type="GO" id="GO:0071111">
    <property type="term" value="F:cyclic-guanylate-specific phosphodiesterase activity"/>
    <property type="evidence" value="ECO:0007669"/>
    <property type="project" value="InterPro"/>
</dbReference>
<evidence type="ECO:0000313" key="3">
    <source>
        <dbReference type="EMBL" id="SFV09122.1"/>
    </source>
</evidence>
<dbReference type="Proteomes" id="UP000199391">
    <property type="component" value="Unassembled WGS sequence"/>
</dbReference>
<dbReference type="InterPro" id="IPR043128">
    <property type="entry name" value="Rev_trsase/Diguanyl_cyclase"/>
</dbReference>
<dbReference type="NCBIfam" id="TIGR00254">
    <property type="entry name" value="GGDEF"/>
    <property type="match status" value="1"/>
</dbReference>
<dbReference type="SUPFAM" id="SSF141868">
    <property type="entry name" value="EAL domain-like"/>
    <property type="match status" value="1"/>
</dbReference>
<dbReference type="AlphaFoldDB" id="A0A1I7LHH4"/>
<dbReference type="InterPro" id="IPR029016">
    <property type="entry name" value="GAF-like_dom_sf"/>
</dbReference>
<dbReference type="Pfam" id="PF13185">
    <property type="entry name" value="GAF_2"/>
    <property type="match status" value="1"/>
</dbReference>
<sequence length="643" mass="69973">MANPADDTAASAMPLELRIEHVMSELERVNRAHRTLNAGNRTLLRASNEQQLLDEMCRVIVEPGGYLMACVAYAVHDEAKSVRWRAGVGIDVDYLDSFHFTWADTEWGGSLAGAAIRGGQAVVDKHITDAEYAGAVFSEVLEDMVQRGVRAATAFPLRLDGEVLGALLILAAEPDAFDQEEVALLGELADDLAFGIATLRTRALHGEAQRTIARLAYRDTLTGLANRTLLVDILDAAMHEARRQHRSLALLHLNVGHFHEINKMLGYRAGDELMRSLALRLPGDVPDGATLARVGEAAFALLLPSGDAEYARQVAQQLLEALDGPVEVAGLTLYAQVGIGIALFPGHAADADVLIRRASAAMDQVRPGRSGYAIYTAGQEQESTRRLALLGDLNRAIKDNELRLYCQPKVDIPSGSVCGAEALVRWIHPRHGMISTTEFIQLAEQAGTITPLTNWMLEAAFSQCHAWHEAGLERALAVNLSAHDLYDQGLVDRVRGMFSTWGVGPELIQFELTEGTLMADPDIALATLFNLKNLDVQLFIDDYGTGYSSLSYLRALPVDALKIDRSFVTPMTAKDNSAVIVNSTIELGHNLDLKIVAEGVESQDVWEQLAAAGCDVAQGFLISRPMPADEFLAWDAGWRRAKA</sequence>
<dbReference type="PROSITE" id="PS50883">
    <property type="entry name" value="EAL"/>
    <property type="match status" value="1"/>
</dbReference>
<protein>
    <submittedName>
        <fullName evidence="3">Diguanylate cyclase (GGDEF) domain-containing protein</fullName>
    </submittedName>
</protein>
<dbReference type="PROSITE" id="PS50887">
    <property type="entry name" value="GGDEF"/>
    <property type="match status" value="1"/>
</dbReference>
<dbReference type="CDD" id="cd01949">
    <property type="entry name" value="GGDEF"/>
    <property type="match status" value="1"/>
</dbReference>
<organism evidence="3 4">
    <name type="scientific">Pseudoduganella namucuonensis</name>
    <dbReference type="NCBI Taxonomy" id="1035707"/>
    <lineage>
        <taxon>Bacteria</taxon>
        <taxon>Pseudomonadati</taxon>
        <taxon>Pseudomonadota</taxon>
        <taxon>Betaproteobacteria</taxon>
        <taxon>Burkholderiales</taxon>
        <taxon>Oxalobacteraceae</taxon>
        <taxon>Telluria group</taxon>
        <taxon>Pseudoduganella</taxon>
    </lineage>
</organism>
<dbReference type="SMART" id="SM00267">
    <property type="entry name" value="GGDEF"/>
    <property type="match status" value="1"/>
</dbReference>
<keyword evidence="4" id="KW-1185">Reference proteome</keyword>
<evidence type="ECO:0000313" key="4">
    <source>
        <dbReference type="Proteomes" id="UP000199391"/>
    </source>
</evidence>
<dbReference type="STRING" id="1035707.SAMN05216552_102934"/>
<evidence type="ECO:0000259" key="1">
    <source>
        <dbReference type="PROSITE" id="PS50883"/>
    </source>
</evidence>
<evidence type="ECO:0000259" key="2">
    <source>
        <dbReference type="PROSITE" id="PS50887"/>
    </source>
</evidence>
<dbReference type="RefSeq" id="WP_093558305.1">
    <property type="nucleotide sequence ID" value="NZ_FPBO01000029.1"/>
</dbReference>
<proteinExistence type="predicted"/>
<dbReference type="InterPro" id="IPR000160">
    <property type="entry name" value="GGDEF_dom"/>
</dbReference>
<dbReference type="Pfam" id="PF00990">
    <property type="entry name" value="GGDEF"/>
    <property type="match status" value="1"/>
</dbReference>